<evidence type="ECO:0000256" key="1">
    <source>
        <dbReference type="SAM" id="MobiDB-lite"/>
    </source>
</evidence>
<keyword evidence="3" id="KW-1185">Reference proteome</keyword>
<accession>A0AAD9T7S1</accession>
<feature type="compositionally biased region" description="Low complexity" evidence="1">
    <location>
        <begin position="80"/>
        <end position="92"/>
    </location>
</feature>
<feature type="region of interest" description="Disordered" evidence="1">
    <location>
        <begin position="671"/>
        <end position="747"/>
    </location>
</feature>
<name>A0AAD9T7S1_9HELO</name>
<feature type="compositionally biased region" description="Low complexity" evidence="1">
    <location>
        <begin position="708"/>
        <end position="729"/>
    </location>
</feature>
<feature type="compositionally biased region" description="Low complexity" evidence="1">
    <location>
        <begin position="320"/>
        <end position="329"/>
    </location>
</feature>
<gene>
    <name evidence="2" type="ORF">QTJ16_001084</name>
</gene>
<evidence type="ECO:0000313" key="3">
    <source>
        <dbReference type="Proteomes" id="UP001285354"/>
    </source>
</evidence>
<feature type="region of interest" description="Disordered" evidence="1">
    <location>
        <begin position="22"/>
        <end position="166"/>
    </location>
</feature>
<proteinExistence type="predicted"/>
<dbReference type="Proteomes" id="UP001285354">
    <property type="component" value="Unassembled WGS sequence"/>
</dbReference>
<feature type="compositionally biased region" description="Polar residues" evidence="1">
    <location>
        <begin position="25"/>
        <end position="47"/>
    </location>
</feature>
<feature type="compositionally biased region" description="Basic and acidic residues" evidence="1">
    <location>
        <begin position="259"/>
        <end position="280"/>
    </location>
</feature>
<feature type="compositionally biased region" description="Polar residues" evidence="1">
    <location>
        <begin position="284"/>
        <end position="308"/>
    </location>
</feature>
<reference evidence="2" key="1">
    <citation type="submission" date="2023-06" db="EMBL/GenBank/DDBJ databases">
        <title>Draft genome of Marssonina rosae.</title>
        <authorList>
            <person name="Cheng Q."/>
        </authorList>
    </citation>
    <scope>NUCLEOTIDE SEQUENCE</scope>
    <source>
        <strain evidence="2">R4</strain>
    </source>
</reference>
<feature type="compositionally biased region" description="Polar residues" evidence="1">
    <location>
        <begin position="68"/>
        <end position="78"/>
    </location>
</feature>
<organism evidence="2 3">
    <name type="scientific">Diplocarpon rosae</name>
    <dbReference type="NCBI Taxonomy" id="946125"/>
    <lineage>
        <taxon>Eukaryota</taxon>
        <taxon>Fungi</taxon>
        <taxon>Dikarya</taxon>
        <taxon>Ascomycota</taxon>
        <taxon>Pezizomycotina</taxon>
        <taxon>Leotiomycetes</taxon>
        <taxon>Helotiales</taxon>
        <taxon>Drepanopezizaceae</taxon>
        <taxon>Diplocarpon</taxon>
    </lineage>
</organism>
<evidence type="ECO:0000313" key="2">
    <source>
        <dbReference type="EMBL" id="KAK2630264.1"/>
    </source>
</evidence>
<protein>
    <submittedName>
        <fullName evidence="2">Uncharacterized protein</fullName>
    </submittedName>
</protein>
<feature type="compositionally biased region" description="Polar residues" evidence="1">
    <location>
        <begin position="98"/>
        <end position="107"/>
    </location>
</feature>
<dbReference type="EMBL" id="JAUBYV010000001">
    <property type="protein sequence ID" value="KAK2630264.1"/>
    <property type="molecule type" value="Genomic_DNA"/>
</dbReference>
<comment type="caution">
    <text evidence="2">The sequence shown here is derived from an EMBL/GenBank/DDBJ whole genome shotgun (WGS) entry which is preliminary data.</text>
</comment>
<feature type="compositionally biased region" description="Basic and acidic residues" evidence="1">
    <location>
        <begin position="123"/>
        <end position="136"/>
    </location>
</feature>
<feature type="compositionally biased region" description="Basic and acidic residues" evidence="1">
    <location>
        <begin position="737"/>
        <end position="747"/>
    </location>
</feature>
<dbReference type="AlphaFoldDB" id="A0AAD9T7S1"/>
<feature type="compositionally biased region" description="Polar residues" evidence="1">
    <location>
        <begin position="392"/>
        <end position="404"/>
    </location>
</feature>
<feature type="compositionally biased region" description="Polar residues" evidence="1">
    <location>
        <begin position="142"/>
        <end position="152"/>
    </location>
</feature>
<feature type="region of interest" description="Disordered" evidence="1">
    <location>
        <begin position="259"/>
        <end position="414"/>
    </location>
</feature>
<feature type="compositionally biased region" description="Basic and acidic residues" evidence="1">
    <location>
        <begin position="688"/>
        <end position="701"/>
    </location>
</feature>
<sequence length="776" mass="85098">MPFGFKHSDRSKQTLLEPDVFAEGSGTSLANSNFAANEPQSPSQEAQPYTAYSVAPDNDDRRQYRTADCSTKTQSTRYFPSGSAHPPSSSSSTDELALNSQRQQQYGAAQLPPAFHRHKKSKSIFDRIRSSKHSESKAAPATQPSAHDNTTGLARRPSKHQVTPVLVGTNLQDPRLYLPSPLEGHEDCSELNPYLSREAEAHSLPEEDDRQQSIRSVQGDLESQGYLWSGEQNIYDHHKQEPGNILPTSLVIGDHRHQTPETISRHSYESAVDPREEKQRPVSVHSNGQSPTRYPQHQDYPTRTSSIPQGPRPLSQYSMAPSGGASAGRRAGDPKQTSQGAQGGQPESRDGAPPNHSRGQFPGNQPSTAGMGSVSTSSTSGPGYRGGLPQREYSSTGVGEQGRSTPPPAAGDRELPELYKELMIKYKKVKGLYFEKTSQVEQLQNTLANQRLSQSRTSLDDSEYMTRFQRLDGATTNLAFNIRKDWRTVPAWLAQSVNQDATKTGKQEMIAVGRACITKFLMDEIFNRTLHPGLEPGLGLSLKNVERNIRRFSPALHNQEESEALTAKIVQWRLATFEGLRDVLGSPESEERKTEFSRNASRELTESLKSFLQDPYPPGIRESAHMIVDIAVGIASNLSLESRDISIFYPMPGDMVQTSLMKVEGQVPVLENPGLDAADNDSASMGSGDRDDKDEKSESKSRKEKTKSGMLSAMMGGSSGTNSKKSSISAPAPETSSEGKKFPAEDGSQKVRFAGFVAVEVRGRQVLNKAPVWTIS</sequence>
<feature type="compositionally biased region" description="Low complexity" evidence="1">
    <location>
        <begin position="367"/>
        <end position="381"/>
    </location>
</feature>